<name>A0A7J4JG43_9ARCH</name>
<dbReference type="SUPFAM" id="SSF55186">
    <property type="entry name" value="ThrRS/AlaRS common domain"/>
    <property type="match status" value="1"/>
</dbReference>
<dbReference type="GO" id="GO:0002161">
    <property type="term" value="F:aminoacyl-tRNA deacylase activity"/>
    <property type="evidence" value="ECO:0007669"/>
    <property type="project" value="UniProtKB-ARBA"/>
</dbReference>
<dbReference type="GO" id="GO:0006419">
    <property type="term" value="P:alanyl-tRNA aminoacylation"/>
    <property type="evidence" value="ECO:0007669"/>
    <property type="project" value="TreeGrafter"/>
</dbReference>
<dbReference type="Gene3D" id="6.10.250.550">
    <property type="match status" value="2"/>
</dbReference>
<organism evidence="2 3">
    <name type="scientific">Candidatus Iainarchaeum sp</name>
    <dbReference type="NCBI Taxonomy" id="3101447"/>
    <lineage>
        <taxon>Archaea</taxon>
        <taxon>Candidatus Iainarchaeota</taxon>
        <taxon>Candidatus Iainarchaeia</taxon>
        <taxon>Candidatus Iainarchaeales</taxon>
        <taxon>Candidatus Iainarchaeaceae</taxon>
        <taxon>Candidatus Iainarchaeum</taxon>
    </lineage>
</organism>
<proteinExistence type="predicted"/>
<comment type="caution">
    <text evidence="2">The sequence shown here is derived from an EMBL/GenBank/DDBJ whole genome shotgun (WGS) entry which is preliminary data.</text>
</comment>
<dbReference type="PANTHER" id="PTHR11777">
    <property type="entry name" value="ALANYL-TRNA SYNTHETASE"/>
    <property type="match status" value="1"/>
</dbReference>
<evidence type="ECO:0000259" key="1">
    <source>
        <dbReference type="SMART" id="SM00863"/>
    </source>
</evidence>
<dbReference type="InterPro" id="IPR018163">
    <property type="entry name" value="Thr/Ala-tRNA-synth_IIc_edit"/>
</dbReference>
<evidence type="ECO:0000313" key="3">
    <source>
        <dbReference type="Proteomes" id="UP000564964"/>
    </source>
</evidence>
<dbReference type="Pfam" id="PF07973">
    <property type="entry name" value="tRNA_SAD"/>
    <property type="match status" value="1"/>
</dbReference>
<dbReference type="AlphaFoldDB" id="A0A7J4JG43"/>
<gene>
    <name evidence="2" type="ORF">HA252_02680</name>
</gene>
<evidence type="ECO:0000313" key="2">
    <source>
        <dbReference type="EMBL" id="HIH16284.1"/>
    </source>
</evidence>
<dbReference type="InterPro" id="IPR012947">
    <property type="entry name" value="tRNA_SAD"/>
</dbReference>
<dbReference type="EMBL" id="DUGH01000067">
    <property type="protein sequence ID" value="HIH16284.1"/>
    <property type="molecule type" value="Genomic_DNA"/>
</dbReference>
<dbReference type="SMART" id="SM00863">
    <property type="entry name" value="tRNA_SAD"/>
    <property type="match status" value="1"/>
</dbReference>
<protein>
    <recommendedName>
        <fullName evidence="1">Threonyl/alanyl tRNA synthetase SAD domain-containing protein</fullName>
    </recommendedName>
</protein>
<reference evidence="3" key="1">
    <citation type="journal article" date="2020" name="bioRxiv">
        <title>A rank-normalized archaeal taxonomy based on genome phylogeny resolves widespread incomplete and uneven classifications.</title>
        <authorList>
            <person name="Rinke C."/>
            <person name="Chuvochina M."/>
            <person name="Mussig A.J."/>
            <person name="Chaumeil P.-A."/>
            <person name="Waite D.W."/>
            <person name="Whitman W.B."/>
            <person name="Parks D.H."/>
            <person name="Hugenholtz P."/>
        </authorList>
    </citation>
    <scope>NUCLEOTIDE SEQUENCE [LARGE SCALE GENOMIC DNA]</scope>
</reference>
<feature type="domain" description="Threonyl/alanyl tRNA synthetase SAD" evidence="1">
    <location>
        <begin position="1"/>
        <end position="44"/>
    </location>
</feature>
<dbReference type="Gene3D" id="3.30.980.10">
    <property type="entry name" value="Threonyl-trna Synthetase, Chain A, domain 2"/>
    <property type="match status" value="1"/>
</dbReference>
<dbReference type="GO" id="GO:0004813">
    <property type="term" value="F:alanine-tRNA ligase activity"/>
    <property type="evidence" value="ECO:0007669"/>
    <property type="project" value="TreeGrafter"/>
</dbReference>
<accession>A0A7J4JG43</accession>
<dbReference type="InterPro" id="IPR050058">
    <property type="entry name" value="Ala-tRNA_ligase"/>
</dbReference>
<sequence>MRIVKIGDLDVEACGGTHLDNTSEIECLKVLNASRIQDGVVRLNFVCGNAARMTGQGEAGALGEAARLLGCRPGQVPGRARELFEKWKAARKLEKKGGEAKKEWFELMSDEERGLEAGELLREAAVILSTQPEHVGKTVKRFLDDLAGWKKKGGAI</sequence>
<dbReference type="Proteomes" id="UP000564964">
    <property type="component" value="Unassembled WGS sequence"/>
</dbReference>
<dbReference type="GO" id="GO:0005524">
    <property type="term" value="F:ATP binding"/>
    <property type="evidence" value="ECO:0007669"/>
    <property type="project" value="InterPro"/>
</dbReference>
<dbReference type="PANTHER" id="PTHR11777:SF9">
    <property type="entry name" value="ALANINE--TRNA LIGASE, CYTOPLASMIC"/>
    <property type="match status" value="1"/>
</dbReference>